<feature type="coiled-coil region" evidence="8">
    <location>
        <begin position="366"/>
        <end position="503"/>
    </location>
</feature>
<keyword evidence="3 7" id="KW-0999">Mitochondrion inner membrane</keyword>
<evidence type="ECO:0000313" key="10">
    <source>
        <dbReference type="EnsemblMetazoa" id="Aqu2.1.40649_001"/>
    </source>
</evidence>
<keyword evidence="6 7" id="KW-0472">Membrane</keyword>
<dbReference type="Proteomes" id="UP000007879">
    <property type="component" value="Unassembled WGS sequence"/>
</dbReference>
<proteinExistence type="inferred from homology"/>
<keyword evidence="4 7" id="KW-1133">Transmembrane helix</keyword>
<dbReference type="PANTHER" id="PTHR15415:SF7">
    <property type="entry name" value="MICOS COMPLEX SUBUNIT MIC60"/>
    <property type="match status" value="1"/>
</dbReference>
<keyword evidence="8" id="KW-0175">Coiled coil</keyword>
<accession>A0A1X7VL76</accession>
<feature type="compositionally biased region" description="Pro residues" evidence="9">
    <location>
        <begin position="190"/>
        <end position="206"/>
    </location>
</feature>
<dbReference type="InterPro" id="IPR019133">
    <property type="entry name" value="MIC60"/>
</dbReference>
<dbReference type="STRING" id="400682.A0A1X7VL76"/>
<dbReference type="OrthoDB" id="10261039at2759"/>
<name>A0A1X7VL76_AMPQE</name>
<dbReference type="InParanoid" id="A0A1X7VL76"/>
<evidence type="ECO:0000313" key="11">
    <source>
        <dbReference type="Proteomes" id="UP000007879"/>
    </source>
</evidence>
<evidence type="ECO:0000256" key="7">
    <source>
        <dbReference type="RuleBase" id="RU363000"/>
    </source>
</evidence>
<feature type="coiled-coil region" evidence="8">
    <location>
        <begin position="301"/>
        <end position="328"/>
    </location>
</feature>
<reference evidence="10" key="2">
    <citation type="submission" date="2017-05" db="UniProtKB">
        <authorList>
            <consortium name="EnsemblMetazoa"/>
        </authorList>
    </citation>
    <scope>IDENTIFICATION</scope>
</reference>
<organism evidence="10">
    <name type="scientific">Amphimedon queenslandica</name>
    <name type="common">Sponge</name>
    <dbReference type="NCBI Taxonomy" id="400682"/>
    <lineage>
        <taxon>Eukaryota</taxon>
        <taxon>Metazoa</taxon>
        <taxon>Porifera</taxon>
        <taxon>Demospongiae</taxon>
        <taxon>Heteroscleromorpha</taxon>
        <taxon>Haplosclerida</taxon>
        <taxon>Niphatidae</taxon>
        <taxon>Amphimedon</taxon>
    </lineage>
</organism>
<dbReference type="OMA" id="HAHRHID"/>
<feature type="compositionally biased region" description="Pro residues" evidence="9">
    <location>
        <begin position="171"/>
        <end position="180"/>
    </location>
</feature>
<dbReference type="GO" id="GO:0042407">
    <property type="term" value="P:cristae formation"/>
    <property type="evidence" value="ECO:0007669"/>
    <property type="project" value="TreeGrafter"/>
</dbReference>
<evidence type="ECO:0000256" key="9">
    <source>
        <dbReference type="SAM" id="MobiDB-lite"/>
    </source>
</evidence>
<feature type="compositionally biased region" description="Polar residues" evidence="9">
    <location>
        <begin position="126"/>
        <end position="138"/>
    </location>
</feature>
<dbReference type="KEGG" id="aqu:105316608"/>
<dbReference type="EnsemblMetazoa" id="XM_011411645.2">
    <property type="protein sequence ID" value="XP_011409947.1"/>
    <property type="gene ID" value="LOC105316608"/>
</dbReference>
<keyword evidence="2 7" id="KW-0812">Transmembrane</keyword>
<comment type="similarity">
    <text evidence="1 7">Belongs to the MICOS complex subunit Mic60 family.</text>
</comment>
<protein>
    <recommendedName>
        <fullName evidence="7">MICOS complex subunit MIC60</fullName>
    </recommendedName>
    <alternativeName>
        <fullName evidence="7">Mitofilin</fullName>
    </alternativeName>
</protein>
<feature type="compositionally biased region" description="Polar residues" evidence="9">
    <location>
        <begin position="216"/>
        <end position="232"/>
    </location>
</feature>
<gene>
    <name evidence="10" type="primary">105316608</name>
</gene>
<dbReference type="eggNOG" id="KOG1854">
    <property type="taxonomic scope" value="Eukaryota"/>
</dbReference>
<dbReference type="GO" id="GO:0061617">
    <property type="term" value="C:MICOS complex"/>
    <property type="evidence" value="ECO:0007669"/>
    <property type="project" value="TreeGrafter"/>
</dbReference>
<feature type="compositionally biased region" description="Pro residues" evidence="9">
    <location>
        <begin position="150"/>
        <end position="163"/>
    </location>
</feature>
<reference evidence="11" key="1">
    <citation type="journal article" date="2010" name="Nature">
        <title>The Amphimedon queenslandica genome and the evolution of animal complexity.</title>
        <authorList>
            <person name="Srivastava M."/>
            <person name="Simakov O."/>
            <person name="Chapman J."/>
            <person name="Fahey B."/>
            <person name="Gauthier M.E."/>
            <person name="Mitros T."/>
            <person name="Richards G.S."/>
            <person name="Conaco C."/>
            <person name="Dacre M."/>
            <person name="Hellsten U."/>
            <person name="Larroux C."/>
            <person name="Putnam N.H."/>
            <person name="Stanke M."/>
            <person name="Adamska M."/>
            <person name="Darling A."/>
            <person name="Degnan S.M."/>
            <person name="Oakley T.H."/>
            <person name="Plachetzki D.C."/>
            <person name="Zhai Y."/>
            <person name="Adamski M."/>
            <person name="Calcino A."/>
            <person name="Cummins S.F."/>
            <person name="Goodstein D.M."/>
            <person name="Harris C."/>
            <person name="Jackson D.J."/>
            <person name="Leys S.P."/>
            <person name="Shu S."/>
            <person name="Woodcroft B.J."/>
            <person name="Vervoort M."/>
            <person name="Kosik K.S."/>
            <person name="Manning G."/>
            <person name="Degnan B.M."/>
            <person name="Rokhsar D.S."/>
        </authorList>
    </citation>
    <scope>NUCLEOTIDE SEQUENCE [LARGE SCALE GENOMIC DNA]</scope>
</reference>
<evidence type="ECO:0000256" key="6">
    <source>
        <dbReference type="ARBA" id="ARBA00023136"/>
    </source>
</evidence>
<keyword evidence="5 7" id="KW-0496">Mitochondrion</keyword>
<feature type="transmembrane region" description="Helical" evidence="7">
    <location>
        <begin position="41"/>
        <end position="60"/>
    </location>
</feature>
<dbReference type="PANTHER" id="PTHR15415">
    <property type="entry name" value="MITOFILIN"/>
    <property type="match status" value="1"/>
</dbReference>
<comment type="function">
    <text evidence="7">Component of the MICOS complex, a large protein complex of the mitochondrial inner membrane that plays crucial roles in the maintenance of crista junctions, inner membrane architecture, and formation of contact sites to the outer membrane.</text>
</comment>
<evidence type="ECO:0000256" key="2">
    <source>
        <dbReference type="ARBA" id="ARBA00022692"/>
    </source>
</evidence>
<evidence type="ECO:0000256" key="3">
    <source>
        <dbReference type="ARBA" id="ARBA00022792"/>
    </source>
</evidence>
<dbReference type="Pfam" id="PF09731">
    <property type="entry name" value="Mitofilin"/>
    <property type="match status" value="1"/>
</dbReference>
<comment type="subunit">
    <text evidence="7">Component of the mitochondrial contact site and cristae organizing system (MICOS) complex.</text>
</comment>
<evidence type="ECO:0000256" key="5">
    <source>
        <dbReference type="ARBA" id="ARBA00023128"/>
    </source>
</evidence>
<comment type="subcellular location">
    <subcellularLocation>
        <location evidence="7">Mitochondrion inner membrane</location>
        <topology evidence="7">Single-pass membrane protein</topology>
    </subcellularLocation>
</comment>
<evidence type="ECO:0000256" key="4">
    <source>
        <dbReference type="ARBA" id="ARBA00022989"/>
    </source>
</evidence>
<sequence>MSFHRLQKATHSIVKIKSSGHNFLYRSQSSSATKGSSLRRALFGITLISGGVVGGAIAYGHHDPNFKQSVDAYIPGFSNVTDRSVILLNKGTEVMKQIMLPEKWRSPTPPVDDVKSSSLADKLESENIQDNSKTSSETDQSKTDQSKSPPTAPPTTDPVPATVPPTTDSVPDPPPPPPPVVSSDPTTKTVPPPSTEATPPDTPPDATPSDTVPSSETSVVSIEATPTKSTASEAIPPVTTTPPSVARLQEVFERYSEGSDTVLSCIDELKASLDKRNERMIEDFNNPPKDEKEIENIVGDIMTNEGAVDSAKEELKRAREKQVDLSDQLTSAIDAARNDGATELVEMVCAKVGEYTASIEKREEFIKEAEKVYETQFQEREEKQESEKIAALMNQIEELREEGKKVLEKALQEQKDEHDEILKEKLRETIEDKEKEFQRELEMMEMELRENYEEKIKEKLYYQAEAQAAYTKKYLEEQAEEISKELEEKHRRAENELEEEYQKKLACAYAHLKGIHSMINTVVETSQSTRRQQSVRAASDALTNALIAANADPNTYSRHSIKSEVKMLHETAKNDTFIHAILSAIPAEVLEDGLVSEASLKNRFTRVKKIAGRVALVPEEGGGLGVYLLSFLQSLLTIDMVHPRITSSGLSSVDPESLSTFDLLRQAKFSLEAGDLETSVRVLSQLKGESRRVVSDWLRDAVLYLETRQAIMAISEYLAASSAAVLQQ</sequence>
<keyword evidence="11" id="KW-1185">Reference proteome</keyword>
<evidence type="ECO:0000256" key="8">
    <source>
        <dbReference type="SAM" id="Coils"/>
    </source>
</evidence>
<dbReference type="EnsemblMetazoa" id="Aqu2.1.40649_001">
    <property type="protein sequence ID" value="Aqu2.1.40649_001"/>
    <property type="gene ID" value="Aqu2.1.40649"/>
</dbReference>
<feature type="region of interest" description="Disordered" evidence="9">
    <location>
        <begin position="101"/>
        <end position="243"/>
    </location>
</feature>
<evidence type="ECO:0000256" key="1">
    <source>
        <dbReference type="ARBA" id="ARBA00010877"/>
    </source>
</evidence>
<dbReference type="AlphaFoldDB" id="A0A1X7VL76"/>